<dbReference type="STRING" id="481448.Minf_2004"/>
<dbReference type="OrthoDB" id="465705at2"/>
<dbReference type="CDD" id="cd02440">
    <property type="entry name" value="AdoMet_MTases"/>
    <property type="match status" value="1"/>
</dbReference>
<dbReference type="Pfam" id="PF13649">
    <property type="entry name" value="Methyltransf_25"/>
    <property type="match status" value="1"/>
</dbReference>
<dbReference type="EMBL" id="CP000975">
    <property type="protein sequence ID" value="ACD84058.1"/>
    <property type="molecule type" value="Genomic_DNA"/>
</dbReference>
<dbReference type="SUPFAM" id="SSF46785">
    <property type="entry name" value="Winged helix' DNA-binding domain"/>
    <property type="match status" value="1"/>
</dbReference>
<dbReference type="PANTHER" id="PTHR43712:SF2">
    <property type="entry name" value="O-METHYLTRANSFERASE CICE"/>
    <property type="match status" value="1"/>
</dbReference>
<dbReference type="Gene3D" id="3.40.50.150">
    <property type="entry name" value="Vaccinia Virus protein VP39"/>
    <property type="match status" value="1"/>
</dbReference>
<keyword evidence="3" id="KW-0949">S-adenosyl-L-methionine</keyword>
<name>B3DYL0_METI4</name>
<dbReference type="InterPro" id="IPR041698">
    <property type="entry name" value="Methyltransf_25"/>
</dbReference>
<keyword evidence="2 5" id="KW-0808">Transferase</keyword>
<dbReference type="KEGG" id="min:Minf_2004"/>
<dbReference type="PANTHER" id="PTHR43712">
    <property type="entry name" value="PUTATIVE (AFU_ORTHOLOGUE AFUA_4G14580)-RELATED"/>
    <property type="match status" value="1"/>
</dbReference>
<sequence length="337" mass="38016">MQPDRFLLQGNDLIPTLQALNVAYLGISMGVFKTLHAEGALSFEELQQKTAVDAEYLRRFCLAAYAFGFMDEKNSLYVLSPLGTLFADEKDRHKTLPLALQSVFYPLITSQVAKLSKTGGHVHAFPPFEDTAVFPFMWTMMEDKFSILFQKEIIPRLAFVEEIGPGGGIVVDVGCGNGWLLRALLTHFQTLRGLGIDSSQEGIAEAQKRAGGLKDRVQFVAADFFEYPLPQQVSLFTFSRSLHHLWSSRSRLVEKLKSALNPHSKVLVWEPVWPEKLEQLREENRQVLAFQNLHEFVEGNQLLGENQIETFLEECGLNVQKFVLDNGTDFVFVGSKD</sequence>
<protein>
    <submittedName>
        <fullName evidence="5">SAM-dependent methyltransferase</fullName>
    </submittedName>
</protein>
<evidence type="ECO:0000259" key="4">
    <source>
        <dbReference type="Pfam" id="PF13649"/>
    </source>
</evidence>
<evidence type="ECO:0000256" key="3">
    <source>
        <dbReference type="ARBA" id="ARBA00022691"/>
    </source>
</evidence>
<accession>B3DYL0</accession>
<dbReference type="PIRSF" id="PIRSF005739">
    <property type="entry name" value="O-mtase"/>
    <property type="match status" value="1"/>
</dbReference>
<dbReference type="SUPFAM" id="SSF53335">
    <property type="entry name" value="S-adenosyl-L-methionine-dependent methyltransferases"/>
    <property type="match status" value="1"/>
</dbReference>
<dbReference type="GO" id="GO:0008168">
    <property type="term" value="F:methyltransferase activity"/>
    <property type="evidence" value="ECO:0007669"/>
    <property type="project" value="UniProtKB-KW"/>
</dbReference>
<evidence type="ECO:0000256" key="2">
    <source>
        <dbReference type="ARBA" id="ARBA00022679"/>
    </source>
</evidence>
<dbReference type="GO" id="GO:0032259">
    <property type="term" value="P:methylation"/>
    <property type="evidence" value="ECO:0007669"/>
    <property type="project" value="UniProtKB-KW"/>
</dbReference>
<dbReference type="InterPro" id="IPR036390">
    <property type="entry name" value="WH_DNA-bd_sf"/>
</dbReference>
<dbReference type="InterPro" id="IPR016461">
    <property type="entry name" value="COMT-like"/>
</dbReference>
<keyword evidence="1 5" id="KW-0489">Methyltransferase</keyword>
<reference evidence="5 6" key="1">
    <citation type="journal article" date="2008" name="Biol. Direct">
        <title>Complete genome sequence of the extremely acidophilic methanotroph isolate V4, Methylacidiphilum infernorum, a representative of the bacterial phylum Verrucomicrobia.</title>
        <authorList>
            <person name="Hou S."/>
            <person name="Makarova K.S."/>
            <person name="Saw J.H."/>
            <person name="Senin P."/>
            <person name="Ly B.V."/>
            <person name="Zhou Z."/>
            <person name="Ren Y."/>
            <person name="Wang J."/>
            <person name="Galperin M.Y."/>
            <person name="Omelchenko M.V."/>
            <person name="Wolf Y.I."/>
            <person name="Yutin N."/>
            <person name="Koonin E.V."/>
            <person name="Stott M.B."/>
            <person name="Mountain B.W."/>
            <person name="Crowe M.A."/>
            <person name="Smirnova A.V."/>
            <person name="Dunfield P.F."/>
            <person name="Feng L."/>
            <person name="Wang L."/>
            <person name="Alam M."/>
        </authorList>
    </citation>
    <scope>NUCLEOTIDE SEQUENCE [LARGE SCALE GENOMIC DNA]</scope>
    <source>
        <strain evidence="6">Isolate V4</strain>
    </source>
</reference>
<dbReference type="Proteomes" id="UP000009149">
    <property type="component" value="Chromosome"/>
</dbReference>
<dbReference type="InterPro" id="IPR036388">
    <property type="entry name" value="WH-like_DNA-bd_sf"/>
</dbReference>
<evidence type="ECO:0000313" key="6">
    <source>
        <dbReference type="Proteomes" id="UP000009149"/>
    </source>
</evidence>
<evidence type="ECO:0000256" key="1">
    <source>
        <dbReference type="ARBA" id="ARBA00022603"/>
    </source>
</evidence>
<dbReference type="RefSeq" id="WP_012464340.1">
    <property type="nucleotide sequence ID" value="NC_010794.1"/>
</dbReference>
<dbReference type="HOGENOM" id="CLU_071486_0_0_0"/>
<gene>
    <name evidence="5" type="primary">smtA</name>
    <name evidence="5" type="ordered locus">Minf_2004</name>
</gene>
<dbReference type="AlphaFoldDB" id="B3DYL0"/>
<proteinExistence type="predicted"/>
<dbReference type="InterPro" id="IPR029063">
    <property type="entry name" value="SAM-dependent_MTases_sf"/>
</dbReference>
<dbReference type="Gene3D" id="1.10.10.10">
    <property type="entry name" value="Winged helix-like DNA-binding domain superfamily/Winged helix DNA-binding domain"/>
    <property type="match status" value="1"/>
</dbReference>
<evidence type="ECO:0000313" key="5">
    <source>
        <dbReference type="EMBL" id="ACD84058.1"/>
    </source>
</evidence>
<dbReference type="eggNOG" id="COG4106">
    <property type="taxonomic scope" value="Bacteria"/>
</dbReference>
<feature type="domain" description="Methyltransferase" evidence="4">
    <location>
        <begin position="170"/>
        <end position="262"/>
    </location>
</feature>
<organism evidence="5 6">
    <name type="scientific">Methylacidiphilum infernorum (isolate V4)</name>
    <name type="common">Methylokorus infernorum (strain V4)</name>
    <dbReference type="NCBI Taxonomy" id="481448"/>
    <lineage>
        <taxon>Bacteria</taxon>
        <taxon>Pseudomonadati</taxon>
        <taxon>Verrucomicrobiota</taxon>
        <taxon>Methylacidiphilae</taxon>
        <taxon>Methylacidiphilales</taxon>
        <taxon>Methylacidiphilaceae</taxon>
        <taxon>Methylacidiphilum (ex Ratnadevi et al. 2023)</taxon>
    </lineage>
</organism>